<proteinExistence type="predicted"/>
<protein>
    <submittedName>
        <fullName evidence="1">Uncharacterized protein</fullName>
    </submittedName>
</protein>
<reference evidence="2" key="1">
    <citation type="journal article" date="2013" name="Science">
        <title>Gene transfer from bacteria and archaea facilitated evolution of an extremophilic eukaryote.</title>
        <authorList>
            <person name="Schonknecht G."/>
            <person name="Chen W.H."/>
            <person name="Ternes C.M."/>
            <person name="Barbier G.G."/>
            <person name="Shrestha R.P."/>
            <person name="Stanke M."/>
            <person name="Brautigam A."/>
            <person name="Baker B.J."/>
            <person name="Banfield J.F."/>
            <person name="Garavito R.M."/>
            <person name="Carr K."/>
            <person name="Wilkerson C."/>
            <person name="Rensing S.A."/>
            <person name="Gagneul D."/>
            <person name="Dickenson N.E."/>
            <person name="Oesterhelt C."/>
            <person name="Lercher M.J."/>
            <person name="Weber A.P."/>
        </authorList>
    </citation>
    <scope>NUCLEOTIDE SEQUENCE [LARGE SCALE GENOMIC DNA]</scope>
    <source>
        <strain evidence="2">074W</strain>
    </source>
</reference>
<gene>
    <name evidence="1" type="ORF">Gasu_05400</name>
</gene>
<accession>M2XPI4</accession>
<feature type="non-terminal residue" evidence="1">
    <location>
        <position position="18"/>
    </location>
</feature>
<keyword evidence="2" id="KW-1185">Reference proteome</keyword>
<dbReference type="KEGG" id="gsl:Gasu_05400"/>
<dbReference type="AlphaFoldDB" id="M2XPI4"/>
<evidence type="ECO:0000313" key="2">
    <source>
        <dbReference type="Proteomes" id="UP000030680"/>
    </source>
</evidence>
<dbReference type="Proteomes" id="UP000030680">
    <property type="component" value="Unassembled WGS sequence"/>
</dbReference>
<organism evidence="1 2">
    <name type="scientific">Galdieria sulphuraria</name>
    <name type="common">Red alga</name>
    <dbReference type="NCBI Taxonomy" id="130081"/>
    <lineage>
        <taxon>Eukaryota</taxon>
        <taxon>Rhodophyta</taxon>
        <taxon>Bangiophyceae</taxon>
        <taxon>Galdieriales</taxon>
        <taxon>Galdieriaceae</taxon>
        <taxon>Galdieria</taxon>
    </lineage>
</organism>
<evidence type="ECO:0000313" key="1">
    <source>
        <dbReference type="EMBL" id="EME32122.1"/>
    </source>
</evidence>
<name>M2XPI4_GALSU</name>
<sequence length="18" mass="2065">MREVYNGWIKGRGRGGKT</sequence>
<dbReference type="EMBL" id="KB454487">
    <property type="protein sequence ID" value="EME32122.1"/>
    <property type="molecule type" value="Genomic_DNA"/>
</dbReference>